<dbReference type="SMART" id="SM00020">
    <property type="entry name" value="Tryp_SPc"/>
    <property type="match status" value="1"/>
</dbReference>
<dbReference type="InterPro" id="IPR043504">
    <property type="entry name" value="Peptidase_S1_PA_chymotrypsin"/>
</dbReference>
<keyword evidence="4 6" id="KW-0720">Serine protease</keyword>
<evidence type="ECO:0000256" key="3">
    <source>
        <dbReference type="ARBA" id="ARBA00022801"/>
    </source>
</evidence>
<dbReference type="InterPro" id="IPR033116">
    <property type="entry name" value="TRYPSIN_SER"/>
</dbReference>
<name>A0A8D2KQA1_VARKO</name>
<reference evidence="8" key="2">
    <citation type="submission" date="2025-09" db="UniProtKB">
        <authorList>
            <consortium name="Ensembl"/>
        </authorList>
    </citation>
    <scope>IDENTIFICATION</scope>
</reference>
<keyword evidence="3 6" id="KW-0378">Hydrolase</keyword>
<dbReference type="PRINTS" id="PR00722">
    <property type="entry name" value="CHYMOTRYPSIN"/>
</dbReference>
<dbReference type="GO" id="GO:0006508">
    <property type="term" value="P:proteolysis"/>
    <property type="evidence" value="ECO:0007669"/>
    <property type="project" value="UniProtKB-KW"/>
</dbReference>
<evidence type="ECO:0000313" key="8">
    <source>
        <dbReference type="Ensembl" id="ENSVKKP00000000131.1"/>
    </source>
</evidence>
<dbReference type="InterPro" id="IPR001314">
    <property type="entry name" value="Peptidase_S1A"/>
</dbReference>
<dbReference type="SUPFAM" id="SSF50494">
    <property type="entry name" value="Trypsin-like serine proteases"/>
    <property type="match status" value="1"/>
</dbReference>
<dbReference type="InterPro" id="IPR018114">
    <property type="entry name" value="TRYPSIN_HIS"/>
</dbReference>
<keyword evidence="5" id="KW-1015">Disulfide bond</keyword>
<evidence type="ECO:0000256" key="2">
    <source>
        <dbReference type="ARBA" id="ARBA00022670"/>
    </source>
</evidence>
<evidence type="ECO:0000256" key="4">
    <source>
        <dbReference type="ARBA" id="ARBA00022825"/>
    </source>
</evidence>
<dbReference type="GO" id="GO:0005576">
    <property type="term" value="C:extracellular region"/>
    <property type="evidence" value="ECO:0007669"/>
    <property type="project" value="UniProtKB-ARBA"/>
</dbReference>
<dbReference type="Pfam" id="PF00089">
    <property type="entry name" value="Trypsin"/>
    <property type="match status" value="1"/>
</dbReference>
<keyword evidence="2 6" id="KW-0645">Protease</keyword>
<dbReference type="Ensembl" id="ENSVKKT00000000136.1">
    <property type="protein sequence ID" value="ENSVKKP00000000131.1"/>
    <property type="gene ID" value="ENSVKKG00000000126.1"/>
</dbReference>
<keyword evidence="9" id="KW-1185">Reference proteome</keyword>
<dbReference type="PANTHER" id="PTHR24252:SF21">
    <property type="entry name" value="TRANSMEMBRANE SERINE PROTEASE 12"/>
    <property type="match status" value="1"/>
</dbReference>
<dbReference type="Gene3D" id="2.40.10.10">
    <property type="entry name" value="Trypsin-like serine proteases"/>
    <property type="match status" value="2"/>
</dbReference>
<dbReference type="PROSITE" id="PS00135">
    <property type="entry name" value="TRYPSIN_SER"/>
    <property type="match status" value="1"/>
</dbReference>
<dbReference type="PROSITE" id="PS50240">
    <property type="entry name" value="TRYPSIN_DOM"/>
    <property type="match status" value="1"/>
</dbReference>
<sequence length="308" mass="34572">MLYVDCIYGMFTNITLHNIIVFLFLDCGTRPAVDKLKTGARIVGGYEAQLGAWPWQISLQIYRLGIGLRYLHVCGGSLINNNSVLTAAHCIKEKLKPEIWKAVIGLHHLYLHESHTVQSRVRAIMIHSKFNKKTLENDVALFKLSKPVIYNDYIQPICLPNTSLLLTDGTPCYISGWGLKNENGVGTYILHEAQIRIIPLKICNRYDWYAGAVSRNNLCAGSETGHVDSCQGDSGGPLMCQFPNDKKHYLIGITSYGIGCGRPKQPGVYVDIANYRHWINSHVALYNNTTRLSIHCVLLFLTVFHLVI</sequence>
<dbReference type="PANTHER" id="PTHR24252">
    <property type="entry name" value="ACROSIN-RELATED"/>
    <property type="match status" value="1"/>
</dbReference>
<dbReference type="InterPro" id="IPR009003">
    <property type="entry name" value="Peptidase_S1_PA"/>
</dbReference>
<protein>
    <recommendedName>
        <fullName evidence="7">Peptidase S1 domain-containing protein</fullName>
    </recommendedName>
</protein>
<feature type="domain" description="Peptidase S1" evidence="7">
    <location>
        <begin position="42"/>
        <end position="284"/>
    </location>
</feature>
<evidence type="ECO:0000313" key="9">
    <source>
        <dbReference type="Proteomes" id="UP000694545"/>
    </source>
</evidence>
<dbReference type="OMA" id="WINSHAF"/>
<organism evidence="8 9">
    <name type="scientific">Varanus komodoensis</name>
    <name type="common">Komodo dragon</name>
    <dbReference type="NCBI Taxonomy" id="61221"/>
    <lineage>
        <taxon>Eukaryota</taxon>
        <taxon>Metazoa</taxon>
        <taxon>Chordata</taxon>
        <taxon>Craniata</taxon>
        <taxon>Vertebrata</taxon>
        <taxon>Euteleostomi</taxon>
        <taxon>Lepidosauria</taxon>
        <taxon>Squamata</taxon>
        <taxon>Bifurcata</taxon>
        <taxon>Unidentata</taxon>
        <taxon>Episquamata</taxon>
        <taxon>Toxicofera</taxon>
        <taxon>Anguimorpha</taxon>
        <taxon>Paleoanguimorpha</taxon>
        <taxon>Varanoidea</taxon>
        <taxon>Varanidae</taxon>
        <taxon>Varanus</taxon>
    </lineage>
</organism>
<dbReference type="InterPro" id="IPR001254">
    <property type="entry name" value="Trypsin_dom"/>
</dbReference>
<dbReference type="PROSITE" id="PS00134">
    <property type="entry name" value="TRYPSIN_HIS"/>
    <property type="match status" value="1"/>
</dbReference>
<evidence type="ECO:0000256" key="1">
    <source>
        <dbReference type="ARBA" id="ARBA00009228"/>
    </source>
</evidence>
<dbReference type="CDD" id="cd00190">
    <property type="entry name" value="Tryp_SPc"/>
    <property type="match status" value="1"/>
</dbReference>
<dbReference type="GO" id="GO:0035821">
    <property type="term" value="P:modulation of process of another organism"/>
    <property type="evidence" value="ECO:0007669"/>
    <property type="project" value="UniProtKB-ARBA"/>
</dbReference>
<comment type="similarity">
    <text evidence="1">Belongs to the peptidase S1 family. Snake venom subfamily.</text>
</comment>
<evidence type="ECO:0000256" key="5">
    <source>
        <dbReference type="ARBA" id="ARBA00023157"/>
    </source>
</evidence>
<proteinExistence type="inferred from homology"/>
<evidence type="ECO:0000256" key="6">
    <source>
        <dbReference type="RuleBase" id="RU363034"/>
    </source>
</evidence>
<dbReference type="FunFam" id="2.40.10.10:FF:000003">
    <property type="entry name" value="Transmembrane serine protease 3"/>
    <property type="match status" value="1"/>
</dbReference>
<evidence type="ECO:0000259" key="7">
    <source>
        <dbReference type="PROSITE" id="PS50240"/>
    </source>
</evidence>
<dbReference type="Proteomes" id="UP000694545">
    <property type="component" value="Unplaced"/>
</dbReference>
<dbReference type="AlphaFoldDB" id="A0A8D2KQA1"/>
<dbReference type="GO" id="GO:0004252">
    <property type="term" value="F:serine-type endopeptidase activity"/>
    <property type="evidence" value="ECO:0007669"/>
    <property type="project" value="InterPro"/>
</dbReference>
<accession>A0A8D2KQA1</accession>
<reference evidence="8" key="1">
    <citation type="submission" date="2025-08" db="UniProtKB">
        <authorList>
            <consortium name="Ensembl"/>
        </authorList>
    </citation>
    <scope>IDENTIFICATION</scope>
</reference>